<reference evidence="3 4" key="1">
    <citation type="submission" date="2017-06" db="EMBL/GenBank/DDBJ databases">
        <authorList>
            <person name="Kim H.J."/>
            <person name="Triplett B.A."/>
        </authorList>
    </citation>
    <scope>NUCLEOTIDE SEQUENCE [LARGE SCALE GENOMIC DNA]</scope>
    <source>
        <strain evidence="3">FRACA_ARgP5</strain>
    </source>
</reference>
<evidence type="ECO:0000259" key="2">
    <source>
        <dbReference type="Pfam" id="PF04149"/>
    </source>
</evidence>
<dbReference type="InterPro" id="IPR007278">
    <property type="entry name" value="DUF397"/>
</dbReference>
<accession>A0A2I2KLR2</accession>
<protein>
    <recommendedName>
        <fullName evidence="2">DUF397 domain-containing protein</fullName>
    </recommendedName>
</protein>
<gene>
    <name evidence="3" type="ORF">FRACA_1480009</name>
</gene>
<feature type="region of interest" description="Disordered" evidence="1">
    <location>
        <begin position="1"/>
        <end position="23"/>
    </location>
</feature>
<dbReference type="EMBL" id="FZMO01000055">
    <property type="protein sequence ID" value="SNQ46601.1"/>
    <property type="molecule type" value="Genomic_DNA"/>
</dbReference>
<proteinExistence type="predicted"/>
<dbReference type="Pfam" id="PF04149">
    <property type="entry name" value="DUF397"/>
    <property type="match status" value="1"/>
</dbReference>
<evidence type="ECO:0000313" key="3">
    <source>
        <dbReference type="EMBL" id="SNQ46601.1"/>
    </source>
</evidence>
<evidence type="ECO:0000313" key="4">
    <source>
        <dbReference type="Proteomes" id="UP000234331"/>
    </source>
</evidence>
<dbReference type="RefSeq" id="WP_101830591.1">
    <property type="nucleotide sequence ID" value="NZ_FZMO01000055.1"/>
</dbReference>
<dbReference type="Proteomes" id="UP000234331">
    <property type="component" value="Unassembled WGS sequence"/>
</dbReference>
<dbReference type="AlphaFoldDB" id="A0A2I2KLR2"/>
<feature type="domain" description="DUF397" evidence="2">
    <location>
        <begin position="13"/>
        <end position="65"/>
    </location>
</feature>
<name>A0A2I2KLR2_9ACTN</name>
<dbReference type="OrthoDB" id="4330022at2"/>
<sequence>MSDTSPSPDPHRTWHKSSYSAGNGGACVEVATSPDSIAVRDSKDPGGPVLVFTPAEWTAFLAGARDGEFDL</sequence>
<organism evidence="3 4">
    <name type="scientific">Frankia canadensis</name>
    <dbReference type="NCBI Taxonomy" id="1836972"/>
    <lineage>
        <taxon>Bacteria</taxon>
        <taxon>Bacillati</taxon>
        <taxon>Actinomycetota</taxon>
        <taxon>Actinomycetes</taxon>
        <taxon>Frankiales</taxon>
        <taxon>Frankiaceae</taxon>
        <taxon>Frankia</taxon>
    </lineage>
</organism>
<evidence type="ECO:0000256" key="1">
    <source>
        <dbReference type="SAM" id="MobiDB-lite"/>
    </source>
</evidence>
<keyword evidence="4" id="KW-1185">Reference proteome</keyword>